<keyword evidence="2" id="KW-1133">Transmembrane helix</keyword>
<feature type="compositionally biased region" description="Pro residues" evidence="1">
    <location>
        <begin position="22"/>
        <end position="33"/>
    </location>
</feature>
<evidence type="ECO:0000256" key="1">
    <source>
        <dbReference type="SAM" id="MobiDB-lite"/>
    </source>
</evidence>
<proteinExistence type="predicted"/>
<name>A0ABV3G537_9NOCA</name>
<dbReference type="Proteomes" id="UP001551695">
    <property type="component" value="Unassembled WGS sequence"/>
</dbReference>
<feature type="transmembrane region" description="Helical" evidence="2">
    <location>
        <begin position="68"/>
        <end position="86"/>
    </location>
</feature>
<accession>A0ABV3G537</accession>
<evidence type="ECO:0000313" key="4">
    <source>
        <dbReference type="Proteomes" id="UP001551695"/>
    </source>
</evidence>
<evidence type="ECO:0000256" key="2">
    <source>
        <dbReference type="SAM" id="Phobius"/>
    </source>
</evidence>
<reference evidence="3 4" key="1">
    <citation type="submission" date="2024-06" db="EMBL/GenBank/DDBJ databases">
        <title>The Natural Products Discovery Center: Release of the First 8490 Sequenced Strains for Exploring Actinobacteria Biosynthetic Diversity.</title>
        <authorList>
            <person name="Kalkreuter E."/>
            <person name="Kautsar S.A."/>
            <person name="Yang D."/>
            <person name="Bader C.D."/>
            <person name="Teijaro C.N."/>
            <person name="Fluegel L."/>
            <person name="Davis C.M."/>
            <person name="Simpson J.R."/>
            <person name="Lauterbach L."/>
            <person name="Steele A.D."/>
            <person name="Gui C."/>
            <person name="Meng S."/>
            <person name="Li G."/>
            <person name="Viehrig K."/>
            <person name="Ye F."/>
            <person name="Su P."/>
            <person name="Kiefer A.F."/>
            <person name="Nichols A."/>
            <person name="Cepeda A.J."/>
            <person name="Yan W."/>
            <person name="Fan B."/>
            <person name="Jiang Y."/>
            <person name="Adhikari A."/>
            <person name="Zheng C.-J."/>
            <person name="Schuster L."/>
            <person name="Cowan T.M."/>
            <person name="Smanski M.J."/>
            <person name="Chevrette M.G."/>
            <person name="De Carvalho L.P.S."/>
            <person name="Shen B."/>
        </authorList>
    </citation>
    <scope>NUCLEOTIDE SEQUENCE [LARGE SCALE GENOMIC DNA]</scope>
    <source>
        <strain evidence="3 4">NPDC050403</strain>
    </source>
</reference>
<evidence type="ECO:0000313" key="3">
    <source>
        <dbReference type="EMBL" id="MEV0712516.1"/>
    </source>
</evidence>
<keyword evidence="4" id="KW-1185">Reference proteome</keyword>
<dbReference type="RefSeq" id="WP_157978232.1">
    <property type="nucleotide sequence ID" value="NZ_JBEXKW010000031.1"/>
</dbReference>
<feature type="region of interest" description="Disordered" evidence="1">
    <location>
        <begin position="1"/>
        <end position="62"/>
    </location>
</feature>
<organism evidence="3 4">
    <name type="scientific">Nocardia aurea</name>
    <dbReference type="NCBI Taxonomy" id="2144174"/>
    <lineage>
        <taxon>Bacteria</taxon>
        <taxon>Bacillati</taxon>
        <taxon>Actinomycetota</taxon>
        <taxon>Actinomycetes</taxon>
        <taxon>Mycobacteriales</taxon>
        <taxon>Nocardiaceae</taxon>
        <taxon>Nocardia</taxon>
    </lineage>
</organism>
<comment type="caution">
    <text evidence="3">The sequence shown here is derived from an EMBL/GenBank/DDBJ whole genome shotgun (WGS) entry which is preliminary data.</text>
</comment>
<protein>
    <submittedName>
        <fullName evidence="3">Uncharacterized protein</fullName>
    </submittedName>
</protein>
<keyword evidence="2" id="KW-0472">Membrane</keyword>
<sequence>MASPNRGAAPHAQGADTRSGHTPPPARFSPPPPRRSHPVTQPFTQPLPIPTDLPAAAAPPGRRRQSPWIHLALFFLTAGIGNVLYARRVSAWNHERER</sequence>
<dbReference type="EMBL" id="JBFAKC010000022">
    <property type="protein sequence ID" value="MEV0712516.1"/>
    <property type="molecule type" value="Genomic_DNA"/>
</dbReference>
<gene>
    <name evidence="3" type="ORF">AB0I48_33665</name>
</gene>
<keyword evidence="2" id="KW-0812">Transmembrane</keyword>